<evidence type="ECO:0000256" key="1">
    <source>
        <dbReference type="SAM" id="MobiDB-lite"/>
    </source>
</evidence>
<protein>
    <submittedName>
        <fullName evidence="2">Uncharacterized protein</fullName>
    </submittedName>
</protein>
<feature type="region of interest" description="Disordered" evidence="1">
    <location>
        <begin position="78"/>
        <end position="100"/>
    </location>
</feature>
<dbReference type="Proteomes" id="UP000230002">
    <property type="component" value="Unassembled WGS sequence"/>
</dbReference>
<keyword evidence="3" id="KW-1185">Reference proteome</keyword>
<dbReference type="EMBL" id="AYKW01000011">
    <property type="protein sequence ID" value="PIL32400.1"/>
    <property type="molecule type" value="Genomic_DNA"/>
</dbReference>
<feature type="compositionally biased region" description="Pro residues" evidence="1">
    <location>
        <begin position="1"/>
        <end position="12"/>
    </location>
</feature>
<evidence type="ECO:0000313" key="2">
    <source>
        <dbReference type="EMBL" id="PIL32400.1"/>
    </source>
</evidence>
<accession>A0A2G8SF58</accession>
<reference evidence="2 3" key="1">
    <citation type="journal article" date="2015" name="Sci. Rep.">
        <title>Chromosome-level genome map provides insights into diverse defense mechanisms in the medicinal fungus Ganoderma sinense.</title>
        <authorList>
            <person name="Zhu Y."/>
            <person name="Xu J."/>
            <person name="Sun C."/>
            <person name="Zhou S."/>
            <person name="Xu H."/>
            <person name="Nelson D.R."/>
            <person name="Qian J."/>
            <person name="Song J."/>
            <person name="Luo H."/>
            <person name="Xiang L."/>
            <person name="Li Y."/>
            <person name="Xu Z."/>
            <person name="Ji A."/>
            <person name="Wang L."/>
            <person name="Lu S."/>
            <person name="Hayward A."/>
            <person name="Sun W."/>
            <person name="Li X."/>
            <person name="Schwartz D.C."/>
            <person name="Wang Y."/>
            <person name="Chen S."/>
        </authorList>
    </citation>
    <scope>NUCLEOTIDE SEQUENCE [LARGE SCALE GENOMIC DNA]</scope>
    <source>
        <strain evidence="2 3">ZZ0214-1</strain>
    </source>
</reference>
<comment type="caution">
    <text evidence="2">The sequence shown here is derived from an EMBL/GenBank/DDBJ whole genome shotgun (WGS) entry which is preliminary data.</text>
</comment>
<dbReference type="AlphaFoldDB" id="A0A2G8SF58"/>
<feature type="region of interest" description="Disordered" evidence="1">
    <location>
        <begin position="1"/>
        <end position="29"/>
    </location>
</feature>
<gene>
    <name evidence="2" type="ORF">GSI_05646</name>
</gene>
<sequence length="100" mass="11341">MPPEPTRPPPPENRGWVRRIPTSTGRDSAQLRQTAAILRHELPQPGLGLWLLRRETLGATWRLFRQVRIDRQDLNGAQQPEFGEEYDPACGQGIPVHGLD</sequence>
<evidence type="ECO:0000313" key="3">
    <source>
        <dbReference type="Proteomes" id="UP000230002"/>
    </source>
</evidence>
<organism evidence="2 3">
    <name type="scientific">Ganoderma sinense ZZ0214-1</name>
    <dbReference type="NCBI Taxonomy" id="1077348"/>
    <lineage>
        <taxon>Eukaryota</taxon>
        <taxon>Fungi</taxon>
        <taxon>Dikarya</taxon>
        <taxon>Basidiomycota</taxon>
        <taxon>Agaricomycotina</taxon>
        <taxon>Agaricomycetes</taxon>
        <taxon>Polyporales</taxon>
        <taxon>Polyporaceae</taxon>
        <taxon>Ganoderma</taxon>
    </lineage>
</organism>
<name>A0A2G8SF58_9APHY</name>
<proteinExistence type="predicted"/>